<keyword evidence="1" id="KW-0472">Membrane</keyword>
<protein>
    <recommendedName>
        <fullName evidence="4">SPW repeat-containing protein</fullName>
    </recommendedName>
</protein>
<keyword evidence="1" id="KW-1133">Transmembrane helix</keyword>
<sequence>MKTPHIVSTAISVALSTCLLIGEPWHWFGFYTLLAFNILAWIGLLSGGVKGETASKIREGMWLSCASTAFQLYALIVTGHPILAAVSFICSALIVTAAYRQEVPA</sequence>
<organism evidence="2 3">
    <name type="scientific">Pseudomonas benzopyrenica</name>
    <dbReference type="NCBI Taxonomy" id="2993566"/>
    <lineage>
        <taxon>Bacteria</taxon>
        <taxon>Pseudomonadati</taxon>
        <taxon>Pseudomonadota</taxon>
        <taxon>Gammaproteobacteria</taxon>
        <taxon>Pseudomonadales</taxon>
        <taxon>Pseudomonadaceae</taxon>
        <taxon>Pseudomonas</taxon>
    </lineage>
</organism>
<proteinExistence type="predicted"/>
<evidence type="ECO:0000313" key="3">
    <source>
        <dbReference type="Proteomes" id="UP001372714"/>
    </source>
</evidence>
<name>A0ABZ2FML5_9PSED</name>
<dbReference type="Proteomes" id="UP001372714">
    <property type="component" value="Chromosome"/>
</dbReference>
<feature type="transmembrane region" description="Helical" evidence="1">
    <location>
        <begin position="30"/>
        <end position="48"/>
    </location>
</feature>
<dbReference type="EMBL" id="CP145723">
    <property type="protein sequence ID" value="WWM65453.1"/>
    <property type="molecule type" value="Genomic_DNA"/>
</dbReference>
<accession>A0ABZ2FML5</accession>
<evidence type="ECO:0008006" key="4">
    <source>
        <dbReference type="Google" id="ProtNLM"/>
    </source>
</evidence>
<keyword evidence="3" id="KW-1185">Reference proteome</keyword>
<reference evidence="2 3" key="1">
    <citation type="submission" date="2024-02" db="EMBL/GenBank/DDBJ databases">
        <title>The whole genome sequence of Pseudomonas benzopyrenica MLY92.</title>
        <authorList>
            <person name="Liu Y."/>
        </authorList>
    </citation>
    <scope>NUCLEOTIDE SEQUENCE [LARGE SCALE GENOMIC DNA]</scope>
    <source>
        <strain evidence="2 3">MLY92</strain>
    </source>
</reference>
<evidence type="ECO:0000313" key="2">
    <source>
        <dbReference type="EMBL" id="WWM65453.1"/>
    </source>
</evidence>
<evidence type="ECO:0000256" key="1">
    <source>
        <dbReference type="SAM" id="Phobius"/>
    </source>
</evidence>
<gene>
    <name evidence="2" type="ORF">V6W80_17240</name>
</gene>
<keyword evidence="1" id="KW-0812">Transmembrane</keyword>
<dbReference type="RefSeq" id="WP_338544919.1">
    <property type="nucleotide sequence ID" value="NZ_CP145723.1"/>
</dbReference>